<keyword evidence="2" id="KW-1185">Reference proteome</keyword>
<sequence length="456" mass="51840">MKPTGWNQFLLDITHDYNLRGKLKEVFLARFAYEHWRKSDLEVWEIAEAASHETYKKQMTQIYGVFANDKPGGCPELDASSRGPGKFQLLRDWFKEVKYPQWQSEQLAGGINGLTPALTVGRGSPLGDNVIYVLRLPTEQQCLEELTRGGALLRIKAPEKMGKTSLLQFLLAEVEATGDRHIYLNLQTAESAMFSNLDKFLRWFCANLSRELGIKPNLDDYWDEELFGSLVSCKTYVQDYLLGQTDRALVLAIDNLDRLFEFPVIAQDFLPMLRYWHEESNNLAQWQKLRLIIANSTEAYVKLDANQSPFNVGRQWKLTGFTKEQILQLKSAYGFDENQIEEENLLNLGELVGGHPYLIRLALDAVQKTSVDLTTILANAVTQSGIYSNHLRRLWGLLTGTPDLAASMKQVVNSDSPVQLDPPIAYRLESMGLVTLSGDRCSASCPLYQRYFHEQL</sequence>
<dbReference type="RefSeq" id="WP_194019045.1">
    <property type="nucleotide sequence ID" value="NZ_JADEVV010000008.1"/>
</dbReference>
<proteinExistence type="predicted"/>
<reference evidence="1 2" key="1">
    <citation type="submission" date="2020-10" db="EMBL/GenBank/DDBJ databases">
        <authorList>
            <person name="Castelo-Branco R."/>
            <person name="Eusebio N."/>
            <person name="Adriana R."/>
            <person name="Vieira A."/>
            <person name="Brugerolle De Fraissinette N."/>
            <person name="Rezende De Castro R."/>
            <person name="Schneider M.P."/>
            <person name="Vasconcelos V."/>
            <person name="Leao P.N."/>
        </authorList>
    </citation>
    <scope>NUCLEOTIDE SEQUENCE [LARGE SCALE GENOMIC DNA]</scope>
    <source>
        <strain evidence="1 2">LEGE 00031</strain>
    </source>
</reference>
<evidence type="ECO:0000313" key="2">
    <source>
        <dbReference type="Proteomes" id="UP000658720"/>
    </source>
</evidence>
<accession>A0ABR9VPV6</accession>
<comment type="caution">
    <text evidence="1">The sequence shown here is derived from an EMBL/GenBank/DDBJ whole genome shotgun (WGS) entry which is preliminary data.</text>
</comment>
<organism evidence="1 2">
    <name type="scientific">Synechocystis salina LEGE 00031</name>
    <dbReference type="NCBI Taxonomy" id="1828736"/>
    <lineage>
        <taxon>Bacteria</taxon>
        <taxon>Bacillati</taxon>
        <taxon>Cyanobacteriota</taxon>
        <taxon>Cyanophyceae</taxon>
        <taxon>Synechococcales</taxon>
        <taxon>Merismopediaceae</taxon>
        <taxon>Synechocystis</taxon>
    </lineage>
</organism>
<dbReference type="SUPFAM" id="SSF52540">
    <property type="entry name" value="P-loop containing nucleoside triphosphate hydrolases"/>
    <property type="match status" value="1"/>
</dbReference>
<name>A0ABR9VPV6_9SYNC</name>
<dbReference type="Proteomes" id="UP000658720">
    <property type="component" value="Unassembled WGS sequence"/>
</dbReference>
<dbReference type="InterPro" id="IPR027417">
    <property type="entry name" value="P-loop_NTPase"/>
</dbReference>
<evidence type="ECO:0000313" key="1">
    <source>
        <dbReference type="EMBL" id="MBE9253106.1"/>
    </source>
</evidence>
<dbReference type="EMBL" id="JADEVV010000008">
    <property type="protein sequence ID" value="MBE9253106.1"/>
    <property type="molecule type" value="Genomic_DNA"/>
</dbReference>
<dbReference type="Pfam" id="PF14516">
    <property type="entry name" value="AAA_35"/>
    <property type="match status" value="1"/>
</dbReference>
<dbReference type="Gene3D" id="3.40.50.300">
    <property type="entry name" value="P-loop containing nucleotide triphosphate hydrolases"/>
    <property type="match status" value="1"/>
</dbReference>
<protein>
    <submittedName>
        <fullName evidence="1">AAA-like domain-containing protein</fullName>
    </submittedName>
</protein>
<gene>
    <name evidence="1" type="ORF">IQ217_04355</name>
</gene>